<dbReference type="CDD" id="cd16917">
    <property type="entry name" value="HATPase_UhpB-NarQ-NarX-like"/>
    <property type="match status" value="1"/>
</dbReference>
<dbReference type="Proteomes" id="UP001260715">
    <property type="component" value="Unassembled WGS sequence"/>
</dbReference>
<dbReference type="Gene3D" id="1.20.5.1930">
    <property type="match status" value="1"/>
</dbReference>
<gene>
    <name evidence="11" type="ORF">J2W50_000173</name>
</gene>
<dbReference type="PANTHER" id="PTHR24421">
    <property type="entry name" value="NITRATE/NITRITE SENSOR PROTEIN NARX-RELATED"/>
    <property type="match status" value="1"/>
</dbReference>
<keyword evidence="5 11" id="KW-0418">Kinase</keyword>
<accession>A0ABU1P9F8</accession>
<reference evidence="11 12" key="1">
    <citation type="submission" date="2023-07" db="EMBL/GenBank/DDBJ databases">
        <title>Sorghum-associated microbial communities from plants grown in Nebraska, USA.</title>
        <authorList>
            <person name="Schachtman D."/>
        </authorList>
    </citation>
    <scope>NUCLEOTIDE SEQUENCE [LARGE SCALE GENOMIC DNA]</scope>
    <source>
        <strain evidence="11 12">596</strain>
    </source>
</reference>
<keyword evidence="2" id="KW-1003">Cell membrane</keyword>
<evidence type="ECO:0000256" key="3">
    <source>
        <dbReference type="ARBA" id="ARBA00022679"/>
    </source>
</evidence>
<feature type="domain" description="Histidine kinase" evidence="10">
    <location>
        <begin position="378"/>
        <end position="468"/>
    </location>
</feature>
<feature type="transmembrane region" description="Helical" evidence="9">
    <location>
        <begin position="202"/>
        <end position="225"/>
    </location>
</feature>
<name>A0ABU1P9F8_9BURK</name>
<keyword evidence="12" id="KW-1185">Reference proteome</keyword>
<evidence type="ECO:0000313" key="12">
    <source>
        <dbReference type="Proteomes" id="UP001260715"/>
    </source>
</evidence>
<proteinExistence type="predicted"/>
<dbReference type="SMART" id="SM01049">
    <property type="entry name" value="Cache_2"/>
    <property type="match status" value="1"/>
</dbReference>
<dbReference type="InterPro" id="IPR005467">
    <property type="entry name" value="His_kinase_dom"/>
</dbReference>
<dbReference type="InterPro" id="IPR050482">
    <property type="entry name" value="Sensor_HK_TwoCompSys"/>
</dbReference>
<dbReference type="RefSeq" id="WP_102663976.1">
    <property type="nucleotide sequence ID" value="NZ_JAVDSJ010000001.1"/>
</dbReference>
<evidence type="ECO:0000256" key="6">
    <source>
        <dbReference type="ARBA" id="ARBA00022989"/>
    </source>
</evidence>
<dbReference type="EMBL" id="JAVDSJ010000001">
    <property type="protein sequence ID" value="MDR6581998.1"/>
    <property type="molecule type" value="Genomic_DNA"/>
</dbReference>
<dbReference type="Gene3D" id="3.30.565.10">
    <property type="entry name" value="Histidine kinase-like ATPase, C-terminal domain"/>
    <property type="match status" value="1"/>
</dbReference>
<dbReference type="GO" id="GO:0004673">
    <property type="term" value="F:protein histidine kinase activity"/>
    <property type="evidence" value="ECO:0007669"/>
    <property type="project" value="UniProtKB-EC"/>
</dbReference>
<dbReference type="Pfam" id="PF07730">
    <property type="entry name" value="HisKA_3"/>
    <property type="match status" value="1"/>
</dbReference>
<protein>
    <submittedName>
        <fullName evidence="11">Two-component system NarL family sensor kinase</fullName>
        <ecNumber evidence="11">2.7.13.3</ecNumber>
    </submittedName>
</protein>
<dbReference type="EC" id="2.7.13.3" evidence="11"/>
<dbReference type="InterPro" id="IPR033480">
    <property type="entry name" value="sCache_2"/>
</dbReference>
<dbReference type="InterPro" id="IPR003594">
    <property type="entry name" value="HATPase_dom"/>
</dbReference>
<evidence type="ECO:0000256" key="7">
    <source>
        <dbReference type="ARBA" id="ARBA00023012"/>
    </source>
</evidence>
<keyword evidence="3 11" id="KW-0808">Transferase</keyword>
<keyword evidence="7" id="KW-0902">Two-component regulatory system</keyword>
<keyword evidence="8 9" id="KW-0472">Membrane</keyword>
<dbReference type="Pfam" id="PF02518">
    <property type="entry name" value="HATPase_c"/>
    <property type="match status" value="1"/>
</dbReference>
<evidence type="ECO:0000256" key="5">
    <source>
        <dbReference type="ARBA" id="ARBA00022777"/>
    </source>
</evidence>
<comment type="subcellular location">
    <subcellularLocation>
        <location evidence="1">Cell membrane</location>
        <topology evidence="1">Multi-pass membrane protein</topology>
    </subcellularLocation>
</comment>
<evidence type="ECO:0000256" key="2">
    <source>
        <dbReference type="ARBA" id="ARBA00022475"/>
    </source>
</evidence>
<dbReference type="PIRSF" id="PIRSF037314">
    <property type="entry name" value="STHK_MctS"/>
    <property type="match status" value="1"/>
</dbReference>
<dbReference type="InterPro" id="IPR036890">
    <property type="entry name" value="HATPase_C_sf"/>
</dbReference>
<dbReference type="InterPro" id="IPR011712">
    <property type="entry name" value="Sig_transdc_His_kin_sub3_dim/P"/>
</dbReference>
<evidence type="ECO:0000313" key="11">
    <source>
        <dbReference type="EMBL" id="MDR6581998.1"/>
    </source>
</evidence>
<evidence type="ECO:0000256" key="9">
    <source>
        <dbReference type="SAM" id="Phobius"/>
    </source>
</evidence>
<evidence type="ECO:0000256" key="8">
    <source>
        <dbReference type="ARBA" id="ARBA00023136"/>
    </source>
</evidence>
<dbReference type="SUPFAM" id="SSF55874">
    <property type="entry name" value="ATPase domain of HSP90 chaperone/DNA topoisomerase II/histidine kinase"/>
    <property type="match status" value="1"/>
</dbReference>
<keyword evidence="6 9" id="KW-1133">Transmembrane helix</keyword>
<keyword evidence="4 9" id="KW-0812">Transmembrane</keyword>
<dbReference type="Gene3D" id="3.30.450.20">
    <property type="entry name" value="PAS domain"/>
    <property type="match status" value="1"/>
</dbReference>
<dbReference type="SMART" id="SM00387">
    <property type="entry name" value="HATPase_c"/>
    <property type="match status" value="1"/>
</dbReference>
<dbReference type="Pfam" id="PF17200">
    <property type="entry name" value="sCache_2"/>
    <property type="match status" value="1"/>
</dbReference>
<dbReference type="PROSITE" id="PS50109">
    <property type="entry name" value="HIS_KIN"/>
    <property type="match status" value="1"/>
</dbReference>
<dbReference type="PANTHER" id="PTHR24421:SF37">
    <property type="entry name" value="SENSOR HISTIDINE KINASE NARS"/>
    <property type="match status" value="1"/>
</dbReference>
<dbReference type="InterPro" id="IPR017171">
    <property type="entry name" value="Sig_transdc_His_kinase_MctS"/>
</dbReference>
<evidence type="ECO:0000259" key="10">
    <source>
        <dbReference type="PROSITE" id="PS50109"/>
    </source>
</evidence>
<organism evidence="11 12">
    <name type="scientific">Herbaspirillum frisingense</name>
    <dbReference type="NCBI Taxonomy" id="92645"/>
    <lineage>
        <taxon>Bacteria</taxon>
        <taxon>Pseudomonadati</taxon>
        <taxon>Pseudomonadota</taxon>
        <taxon>Betaproteobacteria</taxon>
        <taxon>Burkholderiales</taxon>
        <taxon>Oxalobacteraceae</taxon>
        <taxon>Herbaspirillum</taxon>
    </lineage>
</organism>
<comment type="caution">
    <text evidence="11">The sequence shown here is derived from an EMBL/GenBank/DDBJ whole genome shotgun (WGS) entry which is preliminary data.</text>
</comment>
<sequence>MKLRQKIIFLAIVPLGLAFAAIALVVRYQAVELARQQRATIEAAYLASKNTELRHYVDLARHALAHLYDTGRSDDAIKEEARRILADMEFGDDGYFFVYDDHGRNIVHPRQPELVGLDMWDWRDESGSLTIQHLITLAHQGGGFEHYLWRKPSSKAVAPKLGYVISLPRWGWVIGTGIYLDDVDKALAQVDHQNSGHLRRTMLLIAAIALSSALVVGLAGVLLNLSEHRVADAKLRQLAQRVVRSQEEERARLSRDLHDGISQWLVSIKLQIEAALERLRGTPEQAAQARLGFEKTATQINGVLAEVRRISHDLRPAILDDLGLAAALEHLCGEWRDAVGDGRGNDADGERTESRITFVSEGNIGDGAPLSDVVNTVLFRVAQEALTNIARHAHASQIRMRLYGGHNLIMLQVQDNGCGFDLGQVDDHSRHGIGLRNMRERMESVGGELAIDSSAAGTSISAIIPRSSLFLSSHG</sequence>
<evidence type="ECO:0000256" key="4">
    <source>
        <dbReference type="ARBA" id="ARBA00022692"/>
    </source>
</evidence>
<evidence type="ECO:0000256" key="1">
    <source>
        <dbReference type="ARBA" id="ARBA00004651"/>
    </source>
</evidence>